<dbReference type="InterPro" id="IPR013762">
    <property type="entry name" value="Integrase-like_cat_sf"/>
</dbReference>
<dbReference type="RefSeq" id="WP_060815431.1">
    <property type="nucleotide sequence ID" value="NZ_JBHULA010000027.1"/>
</dbReference>
<dbReference type="SUPFAM" id="SSF56349">
    <property type="entry name" value="DNA breaking-rejoining enzymes"/>
    <property type="match status" value="1"/>
</dbReference>
<dbReference type="InterPro" id="IPR002104">
    <property type="entry name" value="Integrase_catalytic"/>
</dbReference>
<dbReference type="GO" id="GO:0003677">
    <property type="term" value="F:DNA binding"/>
    <property type="evidence" value="ECO:0007669"/>
    <property type="project" value="InterPro"/>
</dbReference>
<dbReference type="Proteomes" id="UP000254807">
    <property type="component" value="Unassembled WGS sequence"/>
</dbReference>
<sequence length="408" mass="47691">MPTKLSNGKYKTNLRYPKKFKEITGISSEKFQKTFPTRQLAIKAENEMKKKIAKVLREENANSLELKGQIKFKEFYKSKWLPRYELGQTTRSHKAPSDITIINTKNLFRLHILPIFGEYAMSYLNANTEIISDELTKKSKEYANIKIIKCYVRSMFDIAEVLNYIEFNRTTKIIQSITAPKKVALEEKRIREGKQALSSKELTDWLDTVRDDFNDQLLSFHDYTLFMLTLYLGDRKSETYALQWKYIDFENQTVRLKYALDKHTKKKFTKGRKDTIIQVPEIVMTLLQEWKSVQAEQLLKLKIKQTPDQYLFSYSKPSGEVNCPVHTDYLNYRINSIKKRHPHLVHLTPHKLRHTYATLARQGGADMNQISNALTHSDISTTKIYVNTPDLVDKAVFEALQRGLQKSN</sequence>
<gene>
    <name evidence="3" type="primary">xerC_4</name>
    <name evidence="3" type="ORF">NCTC12360_02043</name>
</gene>
<dbReference type="CDD" id="cd01189">
    <property type="entry name" value="INT_ICEBs1_C_like"/>
    <property type="match status" value="1"/>
</dbReference>
<dbReference type="GO" id="GO:0006310">
    <property type="term" value="P:DNA recombination"/>
    <property type="evidence" value="ECO:0007669"/>
    <property type="project" value="UniProtKB-KW"/>
</dbReference>
<dbReference type="Gene3D" id="1.10.443.10">
    <property type="entry name" value="Intergrase catalytic core"/>
    <property type="match status" value="1"/>
</dbReference>
<dbReference type="AlphaFoldDB" id="A0A376GZU7"/>
<proteinExistence type="predicted"/>
<dbReference type="PROSITE" id="PS51898">
    <property type="entry name" value="TYR_RECOMBINASE"/>
    <property type="match status" value="1"/>
</dbReference>
<dbReference type="GO" id="GO:0015074">
    <property type="term" value="P:DNA integration"/>
    <property type="evidence" value="ECO:0007669"/>
    <property type="project" value="InterPro"/>
</dbReference>
<dbReference type="Pfam" id="PF00589">
    <property type="entry name" value="Phage_integrase"/>
    <property type="match status" value="1"/>
</dbReference>
<evidence type="ECO:0000313" key="4">
    <source>
        <dbReference type="Proteomes" id="UP000254807"/>
    </source>
</evidence>
<dbReference type="InterPro" id="IPR011010">
    <property type="entry name" value="DNA_brk_join_enz"/>
</dbReference>
<name>A0A376GZU7_ENTGA</name>
<evidence type="ECO:0000256" key="1">
    <source>
        <dbReference type="ARBA" id="ARBA00023172"/>
    </source>
</evidence>
<feature type="domain" description="Tyr recombinase" evidence="2">
    <location>
        <begin position="192"/>
        <end position="398"/>
    </location>
</feature>
<protein>
    <submittedName>
        <fullName evidence="3">Site-specific tyrosine recombinase XerC-family</fullName>
    </submittedName>
</protein>
<reference evidence="3 4" key="1">
    <citation type="submission" date="2018-06" db="EMBL/GenBank/DDBJ databases">
        <authorList>
            <consortium name="Pathogen Informatics"/>
            <person name="Doyle S."/>
        </authorList>
    </citation>
    <scope>NUCLEOTIDE SEQUENCE [LARGE SCALE GENOMIC DNA]</scope>
    <source>
        <strain evidence="3 4">NCTC12360</strain>
    </source>
</reference>
<dbReference type="InterPro" id="IPR050090">
    <property type="entry name" value="Tyrosine_recombinase_XerCD"/>
</dbReference>
<evidence type="ECO:0000313" key="3">
    <source>
        <dbReference type="EMBL" id="STD83576.1"/>
    </source>
</evidence>
<keyword evidence="1" id="KW-0233">DNA recombination</keyword>
<accession>A0A376GZU7</accession>
<organism evidence="3 4">
    <name type="scientific">Enterococcus gallinarum</name>
    <dbReference type="NCBI Taxonomy" id="1353"/>
    <lineage>
        <taxon>Bacteria</taxon>
        <taxon>Bacillati</taxon>
        <taxon>Bacillota</taxon>
        <taxon>Bacilli</taxon>
        <taxon>Lactobacillales</taxon>
        <taxon>Enterococcaceae</taxon>
        <taxon>Enterococcus</taxon>
    </lineage>
</organism>
<keyword evidence="4" id="KW-1185">Reference proteome</keyword>
<dbReference type="PANTHER" id="PTHR30349:SF64">
    <property type="entry name" value="PROPHAGE INTEGRASE INTD-RELATED"/>
    <property type="match status" value="1"/>
</dbReference>
<dbReference type="EMBL" id="UFYW01000001">
    <property type="protein sequence ID" value="STD83576.1"/>
    <property type="molecule type" value="Genomic_DNA"/>
</dbReference>
<dbReference type="OrthoDB" id="283809at2"/>
<evidence type="ECO:0000259" key="2">
    <source>
        <dbReference type="PROSITE" id="PS51898"/>
    </source>
</evidence>
<dbReference type="PANTHER" id="PTHR30349">
    <property type="entry name" value="PHAGE INTEGRASE-RELATED"/>
    <property type="match status" value="1"/>
</dbReference>